<evidence type="ECO:0000259" key="2">
    <source>
        <dbReference type="SMART" id="SM00198"/>
    </source>
</evidence>
<keyword evidence="4" id="KW-1185">Reference proteome</keyword>
<proteinExistence type="predicted"/>
<evidence type="ECO:0000256" key="1">
    <source>
        <dbReference type="SAM" id="SignalP"/>
    </source>
</evidence>
<feature type="chain" id="PRO_5042197005" description="SCP domain-containing protein" evidence="1">
    <location>
        <begin position="22"/>
        <end position="203"/>
    </location>
</feature>
<accession>A0AAD9MSL5</accession>
<organism evidence="3 4">
    <name type="scientific">Paralvinella palmiformis</name>
    <dbReference type="NCBI Taxonomy" id="53620"/>
    <lineage>
        <taxon>Eukaryota</taxon>
        <taxon>Metazoa</taxon>
        <taxon>Spiralia</taxon>
        <taxon>Lophotrochozoa</taxon>
        <taxon>Annelida</taxon>
        <taxon>Polychaeta</taxon>
        <taxon>Sedentaria</taxon>
        <taxon>Canalipalpata</taxon>
        <taxon>Terebellida</taxon>
        <taxon>Terebelliformia</taxon>
        <taxon>Alvinellidae</taxon>
        <taxon>Paralvinella</taxon>
    </lineage>
</organism>
<evidence type="ECO:0000313" key="3">
    <source>
        <dbReference type="EMBL" id="KAK2142628.1"/>
    </source>
</evidence>
<dbReference type="Gene3D" id="3.40.33.10">
    <property type="entry name" value="CAP"/>
    <property type="match status" value="1"/>
</dbReference>
<name>A0AAD9MSL5_9ANNE</name>
<dbReference type="SMART" id="SM00198">
    <property type="entry name" value="SCP"/>
    <property type="match status" value="1"/>
</dbReference>
<dbReference type="InterPro" id="IPR035940">
    <property type="entry name" value="CAP_sf"/>
</dbReference>
<comment type="caution">
    <text evidence="3">The sequence shown here is derived from an EMBL/GenBank/DDBJ whole genome shotgun (WGS) entry which is preliminary data.</text>
</comment>
<feature type="domain" description="SCP" evidence="2">
    <location>
        <begin position="44"/>
        <end position="201"/>
    </location>
</feature>
<protein>
    <recommendedName>
        <fullName evidence="2">SCP domain-containing protein</fullName>
    </recommendedName>
</protein>
<dbReference type="Proteomes" id="UP001208570">
    <property type="component" value="Unassembled WGS sequence"/>
</dbReference>
<keyword evidence="1" id="KW-0732">Signal</keyword>
<dbReference type="Pfam" id="PF00188">
    <property type="entry name" value="CAP"/>
    <property type="match status" value="1"/>
</dbReference>
<gene>
    <name evidence="3" type="ORF">LSH36_932g01102</name>
</gene>
<sequence length="203" mass="23799">MEMAPIILVYLFYSMVGMAHLAPIDGELQEFFVHHRVKRAKVELPLDIFDVTRWHNYFRRKPIASDMEHVHHSQVLADRALWWARKCRFDYVPPEDHRARGDILRTTLSPLFATYGQNIYHTSKLLGDNELIREALSSWYDESRVYLPDDATCLIGSCRLYKQLMWASVQAVGCAAIRCDRLRDPFGNNYANELFLVCNYNRQ</sequence>
<dbReference type="EMBL" id="JAODUP010000932">
    <property type="protein sequence ID" value="KAK2142628.1"/>
    <property type="molecule type" value="Genomic_DNA"/>
</dbReference>
<dbReference type="AlphaFoldDB" id="A0AAD9MSL5"/>
<feature type="signal peptide" evidence="1">
    <location>
        <begin position="1"/>
        <end position="21"/>
    </location>
</feature>
<dbReference type="PANTHER" id="PTHR10334">
    <property type="entry name" value="CYSTEINE-RICH SECRETORY PROTEIN-RELATED"/>
    <property type="match status" value="1"/>
</dbReference>
<evidence type="ECO:0000313" key="4">
    <source>
        <dbReference type="Proteomes" id="UP001208570"/>
    </source>
</evidence>
<dbReference type="InterPro" id="IPR014044">
    <property type="entry name" value="CAP_dom"/>
</dbReference>
<dbReference type="SUPFAM" id="SSF55797">
    <property type="entry name" value="PR-1-like"/>
    <property type="match status" value="1"/>
</dbReference>
<dbReference type="InterPro" id="IPR001283">
    <property type="entry name" value="CRISP-related"/>
</dbReference>
<reference evidence="3" key="1">
    <citation type="journal article" date="2023" name="Mol. Biol. Evol.">
        <title>Third-Generation Sequencing Reveals the Adaptive Role of the Epigenome in Three Deep-Sea Polychaetes.</title>
        <authorList>
            <person name="Perez M."/>
            <person name="Aroh O."/>
            <person name="Sun Y."/>
            <person name="Lan Y."/>
            <person name="Juniper S.K."/>
            <person name="Young C.R."/>
            <person name="Angers B."/>
            <person name="Qian P.Y."/>
        </authorList>
    </citation>
    <scope>NUCLEOTIDE SEQUENCE</scope>
    <source>
        <strain evidence="3">P08H-3</strain>
    </source>
</reference>